<dbReference type="Pfam" id="PF04011">
    <property type="entry name" value="LemA"/>
    <property type="match status" value="1"/>
</dbReference>
<evidence type="ECO:0000256" key="3">
    <source>
        <dbReference type="ARBA" id="ARBA00022692"/>
    </source>
</evidence>
<keyword evidence="4 6" id="KW-1133">Transmembrane helix</keyword>
<protein>
    <recommendedName>
        <fullName evidence="9">LemA family protein</fullName>
    </recommendedName>
</protein>
<keyword evidence="3 6" id="KW-0812">Transmembrane</keyword>
<dbReference type="STRING" id="1703779.AMJ83_07380"/>
<comment type="similarity">
    <text evidence="2">Belongs to the LemA family.</text>
</comment>
<dbReference type="SUPFAM" id="SSF140478">
    <property type="entry name" value="LemA-like"/>
    <property type="match status" value="1"/>
</dbReference>
<dbReference type="PATRIC" id="fig|1703779.3.peg.2225"/>
<dbReference type="PANTHER" id="PTHR34478:SF2">
    <property type="entry name" value="MEMBRANE PROTEIN"/>
    <property type="match status" value="1"/>
</dbReference>
<gene>
    <name evidence="7" type="ORF">AMJ83_07380</name>
</gene>
<dbReference type="PANTHER" id="PTHR34478">
    <property type="entry name" value="PROTEIN LEMA"/>
    <property type="match status" value="1"/>
</dbReference>
<evidence type="ECO:0000256" key="6">
    <source>
        <dbReference type="SAM" id="Phobius"/>
    </source>
</evidence>
<dbReference type="EMBL" id="LJUJ01000014">
    <property type="protein sequence ID" value="KPK63385.1"/>
    <property type="molecule type" value="Genomic_DNA"/>
</dbReference>
<evidence type="ECO:0000256" key="4">
    <source>
        <dbReference type="ARBA" id="ARBA00022989"/>
    </source>
</evidence>
<proteinExistence type="inferred from homology"/>
<name>A0A0S8FRP3_UNCW3</name>
<reference evidence="7 8" key="1">
    <citation type="journal article" date="2015" name="Microbiome">
        <title>Genomic resolution of linkages in carbon, nitrogen, and sulfur cycling among widespread estuary sediment bacteria.</title>
        <authorList>
            <person name="Baker B.J."/>
            <person name="Lazar C.S."/>
            <person name="Teske A.P."/>
            <person name="Dick G.J."/>
        </authorList>
    </citation>
    <scope>NUCLEOTIDE SEQUENCE [LARGE SCALE GENOMIC DNA]</scope>
    <source>
        <strain evidence="7">SM23_42</strain>
    </source>
</reference>
<feature type="transmembrane region" description="Helical" evidence="6">
    <location>
        <begin position="6"/>
        <end position="24"/>
    </location>
</feature>
<accession>A0A0S8FRP3</accession>
<dbReference type="GO" id="GO:0016020">
    <property type="term" value="C:membrane"/>
    <property type="evidence" value="ECO:0007669"/>
    <property type="project" value="UniProtKB-SubCell"/>
</dbReference>
<sequence length="180" mass="20645">MILLIIIIAVIVFAFILIYNSLVVKRTRVDNGWAQIDVQLKRRYDLIPNLVETVKGYAAHEKEVLEKVTELRSKAMGATNPKEAAETNNMLTATLKTLFAVAENYPQLKANENFMQLQEELTATENKIAFARQFYNDVVMDYNATIQKFPQTIIASMFGFNTREFFEAPAEEKEPVRVKF</sequence>
<dbReference type="Proteomes" id="UP000051373">
    <property type="component" value="Unassembled WGS sequence"/>
</dbReference>
<organism evidence="7 8">
    <name type="scientific">candidate division WOR_3 bacterium SM23_42</name>
    <dbReference type="NCBI Taxonomy" id="1703779"/>
    <lineage>
        <taxon>Bacteria</taxon>
        <taxon>Bacteria division WOR-3</taxon>
    </lineage>
</organism>
<comment type="caution">
    <text evidence="7">The sequence shown here is derived from an EMBL/GenBank/DDBJ whole genome shotgun (WGS) entry which is preliminary data.</text>
</comment>
<dbReference type="AlphaFoldDB" id="A0A0S8FRP3"/>
<evidence type="ECO:0000313" key="8">
    <source>
        <dbReference type="Proteomes" id="UP000051373"/>
    </source>
</evidence>
<evidence type="ECO:0000313" key="7">
    <source>
        <dbReference type="EMBL" id="KPK63385.1"/>
    </source>
</evidence>
<evidence type="ECO:0000256" key="1">
    <source>
        <dbReference type="ARBA" id="ARBA00004167"/>
    </source>
</evidence>
<evidence type="ECO:0000256" key="5">
    <source>
        <dbReference type="ARBA" id="ARBA00023136"/>
    </source>
</evidence>
<evidence type="ECO:0000256" key="2">
    <source>
        <dbReference type="ARBA" id="ARBA00008854"/>
    </source>
</evidence>
<dbReference type="Gene3D" id="1.20.1440.20">
    <property type="entry name" value="LemA-like domain"/>
    <property type="match status" value="1"/>
</dbReference>
<evidence type="ECO:0008006" key="9">
    <source>
        <dbReference type="Google" id="ProtNLM"/>
    </source>
</evidence>
<dbReference type="InterPro" id="IPR007156">
    <property type="entry name" value="MamQ_LemA"/>
</dbReference>
<keyword evidence="5 6" id="KW-0472">Membrane</keyword>
<comment type="subcellular location">
    <subcellularLocation>
        <location evidence="1">Membrane</location>
        <topology evidence="1">Single-pass membrane protein</topology>
    </subcellularLocation>
</comment>
<dbReference type="InterPro" id="IPR023353">
    <property type="entry name" value="LemA-like_dom_sf"/>
</dbReference>